<keyword evidence="1" id="KW-0732">Signal</keyword>
<dbReference type="RefSeq" id="WP_313869259.1">
    <property type="nucleotide sequence ID" value="NZ_CP132507.1"/>
</dbReference>
<evidence type="ECO:0000256" key="1">
    <source>
        <dbReference type="SAM" id="SignalP"/>
    </source>
</evidence>
<sequence>MKFVGLVTAMLCIVLWTGSAAASNVALQAAISKKSTRVQAPAKAVDKPVALSEEQLAVAPRVATGVLPCELAQKVSVQAHPEHAGHFAVESGKQRFVMVPVATSTGAIRLEDAARGAVWLQLANKSMLMDQRQGRRLADACMSAEQQAVALAMEKNPAPHLLEPLPVPQDGTAMK</sequence>
<accession>A0ABZ0B437</accession>
<proteinExistence type="predicted"/>
<name>A0ABZ0B437_9BURK</name>
<organism evidence="2 3">
    <name type="scientific">Rhodoferax mekongensis</name>
    <dbReference type="NCBI Taxonomy" id="3068341"/>
    <lineage>
        <taxon>Bacteria</taxon>
        <taxon>Pseudomonadati</taxon>
        <taxon>Pseudomonadota</taxon>
        <taxon>Betaproteobacteria</taxon>
        <taxon>Burkholderiales</taxon>
        <taxon>Comamonadaceae</taxon>
        <taxon>Rhodoferax</taxon>
    </lineage>
</organism>
<keyword evidence="3" id="KW-1185">Reference proteome</keyword>
<feature type="chain" id="PRO_5047352722" evidence="1">
    <location>
        <begin position="23"/>
        <end position="175"/>
    </location>
</feature>
<feature type="signal peptide" evidence="1">
    <location>
        <begin position="1"/>
        <end position="22"/>
    </location>
</feature>
<evidence type="ECO:0000313" key="2">
    <source>
        <dbReference type="EMBL" id="WNO06567.1"/>
    </source>
</evidence>
<dbReference type="EMBL" id="CP132507">
    <property type="protein sequence ID" value="WNO06567.1"/>
    <property type="molecule type" value="Genomic_DNA"/>
</dbReference>
<dbReference type="Proteomes" id="UP001302257">
    <property type="component" value="Chromosome"/>
</dbReference>
<protein>
    <submittedName>
        <fullName evidence="2">Uncharacterized protein</fullName>
    </submittedName>
</protein>
<gene>
    <name evidence="2" type="ORF">RAN89_09105</name>
</gene>
<evidence type="ECO:0000313" key="3">
    <source>
        <dbReference type="Proteomes" id="UP001302257"/>
    </source>
</evidence>
<reference evidence="2 3" key="1">
    <citation type="submission" date="2023-08" db="EMBL/GenBank/DDBJ databases">
        <title>Rhodoferax potami sp. nov. and Rhodoferax mekongensis sp. nov., isolated from the Mekong River in Thailand.</title>
        <authorList>
            <person name="Kitikhun S."/>
            <person name="Charoenyingcharoen P."/>
            <person name="Siriarchawattana P."/>
            <person name="Likhitrattanapisal S."/>
            <person name="Nilsakha T."/>
            <person name="Chanpet A."/>
            <person name="Rattanawaree P."/>
            <person name="Ingsriswang S."/>
        </authorList>
    </citation>
    <scope>NUCLEOTIDE SEQUENCE [LARGE SCALE GENOMIC DNA]</scope>
    <source>
        <strain evidence="2 3">TBRC 17307</strain>
    </source>
</reference>